<dbReference type="PROSITE" id="PS50075">
    <property type="entry name" value="CARRIER"/>
    <property type="match status" value="1"/>
</dbReference>
<dbReference type="Gene3D" id="3.30.300.30">
    <property type="match status" value="2"/>
</dbReference>
<dbReference type="GO" id="GO:0043041">
    <property type="term" value="P:amino acid activation for nonribosomal peptide biosynthetic process"/>
    <property type="evidence" value="ECO:0007669"/>
    <property type="project" value="TreeGrafter"/>
</dbReference>
<evidence type="ECO:0000313" key="6">
    <source>
        <dbReference type="Proteomes" id="UP000198329"/>
    </source>
</evidence>
<dbReference type="SUPFAM" id="SSF47336">
    <property type="entry name" value="ACP-like"/>
    <property type="match status" value="1"/>
</dbReference>
<evidence type="ECO:0000256" key="3">
    <source>
        <dbReference type="ARBA" id="ARBA00022553"/>
    </source>
</evidence>
<dbReference type="Gene3D" id="2.30.38.10">
    <property type="entry name" value="Luciferase, Domain 3"/>
    <property type="match status" value="1"/>
</dbReference>
<evidence type="ECO:0000313" key="5">
    <source>
        <dbReference type="EMBL" id="ASM52566.1"/>
    </source>
</evidence>
<dbReference type="KEGG" id="png:PNIG_a0231"/>
<gene>
    <name evidence="5" type="primary">ofaC</name>
    <name evidence="5" type="ORF">PNIG_a0231</name>
</gene>
<dbReference type="FunFam" id="3.40.50.980:FF:000001">
    <property type="entry name" value="Non-ribosomal peptide synthetase"/>
    <property type="match status" value="1"/>
</dbReference>
<dbReference type="Pfam" id="PF00501">
    <property type="entry name" value="AMP-binding"/>
    <property type="match status" value="1"/>
</dbReference>
<dbReference type="InterPro" id="IPR000415">
    <property type="entry name" value="Nitroreductase-like"/>
</dbReference>
<dbReference type="InterPro" id="IPR029058">
    <property type="entry name" value="AB_hydrolase_fold"/>
</dbReference>
<dbReference type="Gene3D" id="3.40.50.980">
    <property type="match status" value="2"/>
</dbReference>
<dbReference type="FunFam" id="1.10.1200.10:FF:000005">
    <property type="entry name" value="Nonribosomal peptide synthetase 1"/>
    <property type="match status" value="1"/>
</dbReference>
<protein>
    <submittedName>
        <fullName evidence="5">Arthrofactin-type cyclic lipopeptide synthetase C</fullName>
    </submittedName>
</protein>
<dbReference type="SUPFAM" id="SSF53474">
    <property type="entry name" value="alpha/beta-Hydrolases"/>
    <property type="match status" value="1"/>
</dbReference>
<dbReference type="SUPFAM" id="SSF56801">
    <property type="entry name" value="Acetyl-CoA synthetase-like"/>
    <property type="match status" value="1"/>
</dbReference>
<dbReference type="GO" id="GO:0031177">
    <property type="term" value="F:phosphopantetheine binding"/>
    <property type="evidence" value="ECO:0007669"/>
    <property type="project" value="InterPro"/>
</dbReference>
<evidence type="ECO:0000256" key="1">
    <source>
        <dbReference type="ARBA" id="ARBA00001957"/>
    </source>
</evidence>
<dbReference type="InterPro" id="IPR009081">
    <property type="entry name" value="PP-bd_ACP"/>
</dbReference>
<dbReference type="InterPro" id="IPR020806">
    <property type="entry name" value="PKS_PP-bd"/>
</dbReference>
<dbReference type="GO" id="GO:0016491">
    <property type="term" value="F:oxidoreductase activity"/>
    <property type="evidence" value="ECO:0007669"/>
    <property type="project" value="InterPro"/>
</dbReference>
<dbReference type="GO" id="GO:0044550">
    <property type="term" value="P:secondary metabolite biosynthetic process"/>
    <property type="evidence" value="ECO:0007669"/>
    <property type="project" value="TreeGrafter"/>
</dbReference>
<dbReference type="PROSITE" id="PS00455">
    <property type="entry name" value="AMP_BINDING"/>
    <property type="match status" value="1"/>
</dbReference>
<dbReference type="RefSeq" id="WP_089367593.1">
    <property type="nucleotide sequence ID" value="NZ_BJXZ01000011.1"/>
</dbReference>
<dbReference type="InterPro" id="IPR020845">
    <property type="entry name" value="AMP-binding_CS"/>
</dbReference>
<dbReference type="GO" id="GO:0005737">
    <property type="term" value="C:cytoplasm"/>
    <property type="evidence" value="ECO:0007669"/>
    <property type="project" value="TreeGrafter"/>
</dbReference>
<keyword evidence="3" id="KW-0597">Phosphoprotein</keyword>
<sequence>MKLHNQLNRTENLEQDQISFLGESDTRTLFDLIQKQIIETPDETAVISNQGDWSYKMLDKKSANIASLLHQHGAKQGEYVGLFVDPSPDLIFGVWGAIYAGCGYLPLSPEYPEKRISYMLKDSKARLVLTQAHLKEQITALVSSDITVISIDDVDDNTSYYAPLSQDSLAYMIYTSGSTGDPKGVIIEHSSIVNQLLWLKEEHSFSQSTRIVQKTPFSFDAAQWEILANAIGICVVTSEAGMYRDPLALIDLIIEKQVTVLQCVPTLLQALLDSPCIQLCNSLSHVFSGGETLTKQLALQFFETLPEKDLINLYGPTECTINSSSHKVTPHTLEQAFDAITIGKPVANTHYYILDEQLNLVDEGESGELYISGVQVARGYLNRNDTTLERFISNPHNSEPMHNTLYRSGDIVKRDKEGNTHFLGRADNQIKLRGYRVELDEIRLAIEKHDWIKNAAMIVKNDQRTGFQNLIACIELNHREAALMDQGKQSEHHQSKKSKLQVKAQLSNAGFRQPQALLNLPVFNLPNKNASKEQTETVFARKTYRYFDGGNVCEQEILNLLKKQKSEIPTRPVSALEYDEFGQIMRYFGQFKSKQRLLPKYGYASPGALYATQLFLEIHNLFNLKSGIYYYHPELHTLHLVRSLAPASTVKLTCHFLGKQSAIEPVYQNNILEVLEMETGHMLGLFDHILPQFGLSIGAASFDNEYQDYLAVHEDDAYLGSFDISQHSETDPLSNVETLVQIQNVDGLNSGQYTVQDNQLTPLSDQLIEKKKVIAINQQVYDRASFGISLLNHSTTAWRHYIDLGRKLQQLQMNDLNIGLMSSGYSSKSGNNLPSANRIEEILSDANCTMKPFYFCISGKISDEQKRSEGMKEDAIHMRGPLEMLNHDLQNSLPSYMVPNKIITFAEFPQTANGKVDYLALKNSEKLNNIENKAAYIEPRNKLEEKIADIWLHVMKWDKVSVQDNFFESGGNSLTAVTFMNTLNKELSISIPMQAIFQAPTIEALALYIKQNDNSSHSRLINLNNSTQKSRIFCWPGLGGYPMSLKPLAEKVADEATFIAVQAHGLNSDEIPYDTIQEMAEADIKLIKNEQSTGPYTLWGYSFGARVAFEVAHQLEASGEAVEALYLIAPGSPNLPQYSQKEQTPCFTSPAFVTILFSVFFQKIQGPVLEQCLSAVTNKQQFIDFVCMNHRTLNRDVVSKIIEVVMRTYEFKYTFTELLERQVKAPKVIFKAQGDDYSFIENIPEYNEKEAITQHLQADHYALLKHQGVDELFNCIVQSQGSYESHRSLLIA</sequence>
<dbReference type="InterPro" id="IPR045851">
    <property type="entry name" value="AMP-bd_C_sf"/>
</dbReference>
<dbReference type="EMBL" id="CP011036">
    <property type="protein sequence ID" value="ASM52566.1"/>
    <property type="molecule type" value="Genomic_DNA"/>
</dbReference>
<dbReference type="PANTHER" id="PTHR45527:SF1">
    <property type="entry name" value="FATTY ACID SYNTHASE"/>
    <property type="match status" value="1"/>
</dbReference>
<dbReference type="PANTHER" id="PTHR45527">
    <property type="entry name" value="NONRIBOSOMAL PEPTIDE SYNTHETASE"/>
    <property type="match status" value="1"/>
</dbReference>
<dbReference type="Pfam" id="PF00550">
    <property type="entry name" value="PP-binding"/>
    <property type="match status" value="1"/>
</dbReference>
<dbReference type="InterPro" id="IPR010071">
    <property type="entry name" value="AA_adenyl_dom"/>
</dbReference>
<dbReference type="Gene3D" id="1.10.1200.10">
    <property type="entry name" value="ACP-like"/>
    <property type="match status" value="1"/>
</dbReference>
<dbReference type="Gene3D" id="3.40.50.1820">
    <property type="entry name" value="alpha/beta hydrolase"/>
    <property type="match status" value="1"/>
</dbReference>
<dbReference type="InterPro" id="IPR000873">
    <property type="entry name" value="AMP-dep_synth/lig_dom"/>
</dbReference>
<dbReference type="CDD" id="cd05930">
    <property type="entry name" value="A_NRPS"/>
    <property type="match status" value="1"/>
</dbReference>
<dbReference type="GeneID" id="300940241"/>
<accession>A0AAC9UFE3</accession>
<dbReference type="Pfam" id="PF00975">
    <property type="entry name" value="Thioesterase"/>
    <property type="match status" value="1"/>
</dbReference>
<keyword evidence="2" id="KW-0596">Phosphopantetheine</keyword>
<dbReference type="Gene3D" id="3.40.109.10">
    <property type="entry name" value="NADH Oxidase"/>
    <property type="match status" value="1"/>
</dbReference>
<dbReference type="SMART" id="SM00823">
    <property type="entry name" value="PKS_PP"/>
    <property type="match status" value="1"/>
</dbReference>
<comment type="cofactor">
    <cofactor evidence="1">
        <name>pantetheine 4'-phosphate</name>
        <dbReference type="ChEBI" id="CHEBI:47942"/>
    </cofactor>
</comment>
<reference evidence="5 6" key="1">
    <citation type="submission" date="2015-03" db="EMBL/GenBank/DDBJ databases">
        <authorList>
            <person name="Xie B.-B."/>
            <person name="Rong J.-C."/>
            <person name="Qin Q.-L."/>
            <person name="Zhang Y.-Z."/>
        </authorList>
    </citation>
    <scope>NUCLEOTIDE SEQUENCE [LARGE SCALE GENOMIC DNA]</scope>
    <source>
        <strain evidence="5 6">KMM 661</strain>
    </source>
</reference>
<proteinExistence type="predicted"/>
<dbReference type="Proteomes" id="UP000198329">
    <property type="component" value="Chromosome I"/>
</dbReference>
<evidence type="ECO:0000259" key="4">
    <source>
        <dbReference type="PROSITE" id="PS50075"/>
    </source>
</evidence>
<name>A0AAC9UFE3_9GAMM</name>
<evidence type="ECO:0000256" key="2">
    <source>
        <dbReference type="ARBA" id="ARBA00022450"/>
    </source>
</evidence>
<feature type="domain" description="Carrier" evidence="4">
    <location>
        <begin position="938"/>
        <end position="1013"/>
    </location>
</feature>
<dbReference type="NCBIfam" id="TIGR01733">
    <property type="entry name" value="AA-adenyl-dom"/>
    <property type="match status" value="1"/>
</dbReference>
<keyword evidence="6" id="KW-1185">Reference proteome</keyword>
<dbReference type="InterPro" id="IPR001031">
    <property type="entry name" value="Thioesterase"/>
</dbReference>
<organism evidence="5 6">
    <name type="scientific">Pseudoalteromonas nigrifaciens</name>
    <dbReference type="NCBI Taxonomy" id="28109"/>
    <lineage>
        <taxon>Bacteria</taxon>
        <taxon>Pseudomonadati</taxon>
        <taxon>Pseudomonadota</taxon>
        <taxon>Gammaproteobacteria</taxon>
        <taxon>Alteromonadales</taxon>
        <taxon>Pseudoalteromonadaceae</taxon>
        <taxon>Pseudoalteromonas</taxon>
    </lineage>
</organism>
<dbReference type="InterPro" id="IPR036736">
    <property type="entry name" value="ACP-like_sf"/>
</dbReference>